<accession>A0A7W6HGL5</accession>
<dbReference type="Gene3D" id="3.10.180.10">
    <property type="entry name" value="2,3-Dihydroxybiphenyl 1,2-Dioxygenase, domain 1"/>
    <property type="match status" value="1"/>
</dbReference>
<dbReference type="Proteomes" id="UP000588647">
    <property type="component" value="Unassembled WGS sequence"/>
</dbReference>
<sequence>MIRPFVPAKDYDQSRRFYEALGFVARFATDRITVMAHGDDGFLLQNFYQKDLNLRESTVLGLVGAGGIGIILQGAIDTFRQIEEGSVPQPTLVVEPEADGPNLLRLQCPFGTNGCVRHSMPCVRWRADRMANVPLSFSYGQDGR</sequence>
<dbReference type="GO" id="GO:0051213">
    <property type="term" value="F:dioxygenase activity"/>
    <property type="evidence" value="ECO:0007669"/>
    <property type="project" value="UniProtKB-KW"/>
</dbReference>
<comment type="caution">
    <text evidence="1">The sequence shown here is derived from an EMBL/GenBank/DDBJ whole genome shotgun (WGS) entry which is preliminary data.</text>
</comment>
<dbReference type="InterPro" id="IPR029068">
    <property type="entry name" value="Glyas_Bleomycin-R_OHBP_Dase"/>
</dbReference>
<dbReference type="SUPFAM" id="SSF54593">
    <property type="entry name" value="Glyoxalase/Bleomycin resistance protein/Dihydroxybiphenyl dioxygenase"/>
    <property type="match status" value="1"/>
</dbReference>
<name>A0A7W6HGL5_9HYPH</name>
<protein>
    <submittedName>
        <fullName evidence="1">Catechol 2,3-dioxygenase-like lactoylglutathione lyase family enzyme</fullName>
    </submittedName>
</protein>
<keyword evidence="2" id="KW-1185">Reference proteome</keyword>
<keyword evidence="1" id="KW-0223">Dioxygenase</keyword>
<dbReference type="EMBL" id="JACIEM010000005">
    <property type="protein sequence ID" value="MBB4004636.1"/>
    <property type="molecule type" value="Genomic_DNA"/>
</dbReference>
<reference evidence="1 2" key="1">
    <citation type="submission" date="2020-08" db="EMBL/GenBank/DDBJ databases">
        <title>Genomic Encyclopedia of Type Strains, Phase IV (KMG-IV): sequencing the most valuable type-strain genomes for metagenomic binning, comparative biology and taxonomic classification.</title>
        <authorList>
            <person name="Goeker M."/>
        </authorList>
    </citation>
    <scope>NUCLEOTIDE SEQUENCE [LARGE SCALE GENOMIC DNA]</scope>
    <source>
        <strain evidence="1 2">DSM 103570</strain>
    </source>
</reference>
<evidence type="ECO:0000313" key="2">
    <source>
        <dbReference type="Proteomes" id="UP000588647"/>
    </source>
</evidence>
<gene>
    <name evidence="1" type="ORF">GGR03_003731</name>
</gene>
<evidence type="ECO:0000313" key="1">
    <source>
        <dbReference type="EMBL" id="MBB4004636.1"/>
    </source>
</evidence>
<organism evidence="1 2">
    <name type="scientific">Aurantimonas endophytica</name>
    <dbReference type="NCBI Taxonomy" id="1522175"/>
    <lineage>
        <taxon>Bacteria</taxon>
        <taxon>Pseudomonadati</taxon>
        <taxon>Pseudomonadota</taxon>
        <taxon>Alphaproteobacteria</taxon>
        <taxon>Hyphomicrobiales</taxon>
        <taxon>Aurantimonadaceae</taxon>
        <taxon>Aurantimonas</taxon>
    </lineage>
</organism>
<keyword evidence="1" id="KW-0456">Lyase</keyword>
<dbReference type="AlphaFoldDB" id="A0A7W6HGL5"/>
<keyword evidence="1" id="KW-0560">Oxidoreductase</keyword>
<proteinExistence type="predicted"/>
<dbReference type="GO" id="GO:0016829">
    <property type="term" value="F:lyase activity"/>
    <property type="evidence" value="ECO:0007669"/>
    <property type="project" value="UniProtKB-KW"/>
</dbReference>